<feature type="compositionally biased region" description="Polar residues" evidence="9">
    <location>
        <begin position="2233"/>
        <end position="2243"/>
    </location>
</feature>
<dbReference type="Proteomes" id="UP000186595">
    <property type="component" value="Unassembled WGS sequence"/>
</dbReference>
<keyword evidence="10" id="KW-1133">Transmembrane helix</keyword>
<feature type="region of interest" description="Disordered" evidence="9">
    <location>
        <begin position="2221"/>
        <end position="2243"/>
    </location>
</feature>
<dbReference type="InterPro" id="IPR006914">
    <property type="entry name" value="VENN_dom"/>
</dbReference>
<evidence type="ECO:0000256" key="4">
    <source>
        <dbReference type="ARBA" id="ARBA00022656"/>
    </source>
</evidence>
<dbReference type="InterPro" id="IPR049271">
    <property type="entry name" value="DUF6862"/>
</dbReference>
<dbReference type="GO" id="GO:0090729">
    <property type="term" value="F:toxin activity"/>
    <property type="evidence" value="ECO:0007669"/>
    <property type="project" value="UniProtKB-KW"/>
</dbReference>
<keyword evidence="4" id="KW-0800">Toxin</keyword>
<accession>A0AAP7P9L0</accession>
<dbReference type="Pfam" id="PF05860">
    <property type="entry name" value="TPS"/>
    <property type="match status" value="1"/>
</dbReference>
<feature type="domain" description="Filamentous haemagglutinin FhaB/tRNA nuclease CdiA-like TPS" evidence="11">
    <location>
        <begin position="46"/>
        <end position="168"/>
    </location>
</feature>
<dbReference type="InterPro" id="IPR012334">
    <property type="entry name" value="Pectin_lyas_fold"/>
</dbReference>
<feature type="transmembrane region" description="Helical" evidence="10">
    <location>
        <begin position="12"/>
        <end position="34"/>
    </location>
</feature>
<dbReference type="GO" id="GO:0005576">
    <property type="term" value="C:extracellular region"/>
    <property type="evidence" value="ECO:0007669"/>
    <property type="project" value="UniProtKB-SubCell"/>
</dbReference>
<evidence type="ECO:0000256" key="10">
    <source>
        <dbReference type="SAM" id="Phobius"/>
    </source>
</evidence>
<dbReference type="Pfam" id="PF21726">
    <property type="entry name" value="DUF6862"/>
    <property type="match status" value="1"/>
</dbReference>
<dbReference type="Pfam" id="PF04829">
    <property type="entry name" value="PT-VENN"/>
    <property type="match status" value="1"/>
</dbReference>
<dbReference type="CDD" id="cd20723">
    <property type="entry name" value="CdiA-CT_Ec-like"/>
    <property type="match status" value="1"/>
</dbReference>
<keyword evidence="5" id="KW-0732">Signal</keyword>
<evidence type="ECO:0000256" key="7">
    <source>
        <dbReference type="ARBA" id="ARBA00023026"/>
    </source>
</evidence>
<proteinExistence type="inferred from homology"/>
<dbReference type="InterPro" id="IPR011050">
    <property type="entry name" value="Pectin_lyase_fold/virulence"/>
</dbReference>
<dbReference type="SMART" id="SM00912">
    <property type="entry name" value="Haemagg_act"/>
    <property type="match status" value="1"/>
</dbReference>
<dbReference type="EMBL" id="MPGR01000001">
    <property type="protein sequence ID" value="OKB73130.1"/>
    <property type="molecule type" value="Genomic_DNA"/>
</dbReference>
<dbReference type="GO" id="GO:0030430">
    <property type="term" value="C:host cell cytoplasm"/>
    <property type="evidence" value="ECO:0007669"/>
    <property type="project" value="UniProtKB-ARBA"/>
</dbReference>
<dbReference type="NCBIfam" id="TIGR01901">
    <property type="entry name" value="adhes_NPXG"/>
    <property type="match status" value="1"/>
</dbReference>
<evidence type="ECO:0000256" key="9">
    <source>
        <dbReference type="SAM" id="MobiDB-lite"/>
    </source>
</evidence>
<keyword evidence="3" id="KW-0964">Secreted</keyword>
<dbReference type="InterPro" id="IPR010069">
    <property type="entry name" value="CdiA_FHA1_rpt"/>
</dbReference>
<keyword evidence="10" id="KW-0812">Transmembrane</keyword>
<evidence type="ECO:0000256" key="2">
    <source>
        <dbReference type="ARBA" id="ARBA00004613"/>
    </source>
</evidence>
<protein>
    <submittedName>
        <fullName evidence="12">Contact-dependent inhibitor A</fullName>
    </submittedName>
</protein>
<keyword evidence="7" id="KW-0843">Virulence</keyword>
<evidence type="ECO:0000256" key="1">
    <source>
        <dbReference type="ARBA" id="ARBA00004219"/>
    </source>
</evidence>
<comment type="similarity">
    <text evidence="8">In the N-terminal section; belongs to the CdiA toxin family.</text>
</comment>
<dbReference type="NCBIfam" id="TIGR01731">
    <property type="entry name" value="fil_hemag_20aa"/>
    <property type="match status" value="18"/>
</dbReference>
<evidence type="ECO:0000256" key="5">
    <source>
        <dbReference type="ARBA" id="ARBA00022729"/>
    </source>
</evidence>
<comment type="caution">
    <text evidence="12">The sequence shown here is derived from an EMBL/GenBank/DDBJ whole genome shotgun (WGS) entry which is preliminary data.</text>
</comment>
<comment type="subcellular location">
    <subcellularLocation>
        <location evidence="2">Secreted</location>
    </subcellularLocation>
    <subcellularLocation>
        <location evidence="1">Target cell</location>
        <location evidence="1">Target cell cytoplasm</location>
    </subcellularLocation>
</comment>
<sequence length="3257" mass="333744">MHQPPVHFTYRLLSYLVSAIIAGQPLLPAVGAVITPQNGAGMDKAANGVPVVNIATPNGAGISHNRFTDYNVGKEGLILNNATGKLNPTQLGGLIQNNPNLKAGGEAKGIINEVTGGKRSLLQGYTEVAGKAANVMVANPYGITCDGCGFINTPHATLTTGKPVMNADGSLQALEVTEGSITINGAGLDGTRSDAVSIIARATEVNAALHAKDLTVTAGANRVTADGRVSALKGEGDVPKVAVDTGALGGMYARRIHLTSTESGVGVNLGNLYAREGDIILSSSGKLVLKNSLAGGNTTVTGTDVSLSGDNKAGGNLSVTGTTGLTLNQSRLVTDKNLVLSSSGQIVQNGGELTAGQNAMLSAQHLNQTSGTVNAAENVTLTTTDDTTLKGRSIAGKTLTVSSGSLNNGGTLVAGRDATVKTGTFSNTGTVQGNGLKVTATDLTSTGSIKSGSTLDISARNATLSGDAGAKDSALVTVSGTLENRGRLVSDDVLTLSATQINNSGTLSGAKELVASADTLTTTEKSVTHSDGNLMLNSASSTLAGETSAGSTVSVKGNSLKTTATAQTQGNSVSVDVQNAQLDGTQAARDILTLNASEKLTHSGKSSAPSLSLSAPELTSSGVLVASALNTQSQTLTNSGLLQGKASLTVNTQRLDNQQNGTLYSAADLTLDIPDIRNSGLITGDNGLTLNTASLSNPGKIIADTLNVRATTLDGDGLLQGAGALALAGDTLSQGRHGRWLTAGDLSLRGKTLNTAGTTQGQNLTVQADRWANSGSVLATGNLTASATGQLTSTGDIMSQGDTTLKAATTDNRGSLLSVGTLSLDGNSLDNSGTVQGNHVTIRQNSVTNSGTLTGVATLTLAARMTSPQPALMNNGGSLLTSGDLTITAGSITSSGYWQGKRVLITADSLANSGAIQAADSLTARLTGELVSTAGSKVTSNGEMALSALNLSNSGQWIAKNLTLKANSLTSAGDITGVDALTLTVNQTLNNHASGKLLSAGVLTLKADSVTNDGQLQGNATTITAGQLTNGGHLQGETLTLAASGGVNNRSGGVLMSRNALNVSTATLSNQGTIQGGGGVFLNSTDRLQNDGKILSGSNLTLTAQVLANTGSGLVQAATLLLDVVNTVNGGRVLATGSADVKGTTLNNTGTLQGADLLVNYHTFSNSGTLLGTSGLGVKGSSLLQNATGRLYSAGNLLLDAQDFSGQGQVVATGDVTLKLIAALTNHGTLAAGKTLSVTSQNAITNGGVMQGDAMVLGAGEAFTNNGTLTAGKGNSVFSAQRLFLNAPGSLQAGGDVSLNSRSDITISGFTGTAGSLTMNVAGTLLNSALIYAGNNLKLFTDRLHNQHGDILAGNSLWVQKDSSGTANSEIINRSGNIETTRGDITMNTAHLLNSWDAISASHEVIPGSSHGVISPVPENNRWWGVVRHDGVEYLAVYWGKGATVPDEYRIRTGDTDTVTVSASGHAARISGGADMHIRAGRLDNEASFILAGGGMTLSGDTLNNQGWQEGTTGKETVWRLASGSLPKAWFTEPWYKVYRQVSPDATEASGTSPAGQYRAVISAAGDVSASFATDTGNTTVMPRAGGAGNTITVPSLNSLTPPTVSQGVSGEALLNESGTGITGPVWNDALPDTLKDIPGALSLSGASVSSYPLPSGNNGYFVPSTDPDSPYLITVNPKLDGLGKVDSSLFAGLYDLLRMQPGQAPRETDPAYTDEKQFLGSSYILDRLGLKPEKDYRFLGDAAFDTRYVSNVILNQTGSRYINGTGSDLAQMKYLMDSAAAQQKALGLTFGVSLTAGQVAQLTRSILWWESVTINGQTVMVPKLYLSPEDITLHNGSVISGNNVQLAGGNITNSGGSINAQNDLLLDSTGSIDNLNAGLINAGGALNLKAIGDIGNISSVISGKTVSLESATGNISNLTRTEQWAMNNGYNHFSGTDTGPLAAVRATDSLFMGAAGDISITGAAVSAGDSVLLSAGNDLNMNAIQAGERRRYGGSGWYETHAVAPTVTAGNSLMLSAGRDVNSQAAGITAENSMAIRAGRDVNMAAESTGAGDHDSTFSMKTVHDSVRQQGTDMTSGGDITVTAGRDITSVATAVTAKGDIRVNAGHDIVLGTATESDYHYSESGETRNRLLSHQTTRTITEDSVTREKGSLLSGNRVTVNAGDNLTVEGSDVVADRDVSLAAGNHVDVLAATSTDTSWRFKETKKSGLMGTGGIGFTIGSSKTTHDRREAGTTQSQSASTIGSTAGNVSITAGKQAHISGSDVIANRDISITGDSVVVDPGHDRRTVDEKFEQKKSGLTVALSGTVGSAINNAVTSAQETKESSDSRLAALKGTQAVLSGVQAGVNHGLQQQSADPNNGIGVSISLNHQQSKSETKYQHDIVSGSTLSAGNNVSVTATGKNKNHNNSGDILITGSQIKSGNDTSLNAQNDILLAAAADTRQTTGKNSSKGGGVGVSFGGGTNGGGLSIFAGINGSEGREKGNGTTWTETTVDAGKNVSLTSGHDTTLSGAQVSGEKVTADVGNNLTISSLQDSDRYDSRQNSVAAGGSFTFGSMSGSGYASISQDKIKSNYDSVREQSGIYAGKDGFDVTVGNHTQLNGAVIASTATDDKNSLSTGTLGWSAIHNQADYKASHTGISLSGGSGMSASQMVASNAIAGAANALTGMSGSSGHAEGTTSSAISGGNLIIRDQESQKQDIAGLSRDPENANGSIAPIFDREKEQKRLQEAQVISQVSGQMSNIVMTYGETEAMKAARKEHPGMSDAQLRETPEYREVMKGYGTGSTPQMVVQAITGVLGGLNAGNPGQVLAGGLNPAVAQLIKQATGDNREANLMAHAVWGALAAQLGGNNAASGAAGAFSGELAARYIIDNYYGGRTDNLSEQERQQISMLATIASGIAGGLAGNSTSAAGTGAQAGRNSVENNYLSVSEKTELEIAKQKLKNSKDPAEREKAQQKYDALLEKDISSDKAVITACSNGQAASAACAGERLKVIAAKGGYETRHYNNQVSDMYPDAYGQIVNLLNITSVDAQNQQQVKDAMVNYAMVQFGVDRATAQAYVETYDGMKVVAASMAPVIGAAAASKIEVLAGKQRLSNSFEVSSLPDANGKNHITAVKGDAKIPVDKIELYMRGKASGDLDSLQAEYNSLKDARISSQKEFAKDPNNAKRMEVLEKQIHNIERSQDMARVLEQAGIVNTASNNSMIMDKLLDSAQGATSANRKTSVVVSGPNGNVRIYATWTILPDGTKRLSTVNTGTFK</sequence>
<dbReference type="RefSeq" id="WP_073547318.1">
    <property type="nucleotide sequence ID" value="NZ_MPGR01000001.1"/>
</dbReference>
<dbReference type="SMART" id="SM00710">
    <property type="entry name" value="PbH1"/>
    <property type="match status" value="8"/>
</dbReference>
<evidence type="ECO:0000256" key="6">
    <source>
        <dbReference type="ARBA" id="ARBA00022913"/>
    </source>
</evidence>
<dbReference type="SUPFAM" id="SSF51126">
    <property type="entry name" value="Pectin lyase-like"/>
    <property type="match status" value="1"/>
</dbReference>
<dbReference type="GO" id="GO:0004521">
    <property type="term" value="F:RNA endonuclease activity"/>
    <property type="evidence" value="ECO:0007669"/>
    <property type="project" value="UniProtKB-ARBA"/>
</dbReference>
<dbReference type="Pfam" id="PF13332">
    <property type="entry name" value="Fil_haemagg_2"/>
    <property type="match status" value="5"/>
</dbReference>
<organism evidence="12 13">
    <name type="scientific">Escherichia coli</name>
    <dbReference type="NCBI Taxonomy" id="562"/>
    <lineage>
        <taxon>Bacteria</taxon>
        <taxon>Pseudomonadati</taxon>
        <taxon>Pseudomonadota</taxon>
        <taxon>Gammaproteobacteria</taxon>
        <taxon>Enterobacterales</taxon>
        <taxon>Enterobacteriaceae</taxon>
        <taxon>Escherichia</taxon>
    </lineage>
</organism>
<evidence type="ECO:0000313" key="12">
    <source>
        <dbReference type="EMBL" id="OKB73130.1"/>
    </source>
</evidence>
<evidence type="ECO:0000256" key="8">
    <source>
        <dbReference type="ARBA" id="ARBA00024043"/>
    </source>
</evidence>
<evidence type="ECO:0000259" key="11">
    <source>
        <dbReference type="SMART" id="SM00912"/>
    </source>
</evidence>
<dbReference type="InterPro" id="IPR006626">
    <property type="entry name" value="PbH1"/>
</dbReference>
<evidence type="ECO:0000256" key="3">
    <source>
        <dbReference type="ARBA" id="ARBA00022525"/>
    </source>
</evidence>
<keyword evidence="10" id="KW-0472">Membrane</keyword>
<evidence type="ECO:0000313" key="13">
    <source>
        <dbReference type="Proteomes" id="UP000186595"/>
    </source>
</evidence>
<keyword evidence="6" id="KW-1266">Target cell cytoplasm</keyword>
<dbReference type="InterPro" id="IPR025157">
    <property type="entry name" value="Hemagglutinin_rpt"/>
</dbReference>
<dbReference type="InterPro" id="IPR008638">
    <property type="entry name" value="FhaB/CdiA-like_TPS"/>
</dbReference>
<gene>
    <name evidence="12" type="ORF">BMT50_10325</name>
</gene>
<name>A0AAP7P9L0_ECOLX</name>
<reference evidence="12 13" key="1">
    <citation type="submission" date="2016-11" db="EMBL/GenBank/DDBJ databases">
        <title>Draft genome sequences of five Shigatoxin-producing Escherichia coli isolates harboring the new recently described Subtilase cytotoxin allelic variant subAB2-3.</title>
        <authorList>
            <person name="Tasara T."/>
            <person name="Fierz L."/>
            <person name="Klumpp J."/>
            <person name="Schmidt H."/>
            <person name="Stephan R."/>
        </authorList>
    </citation>
    <scope>NUCLEOTIDE SEQUENCE [LARGE SCALE GENOMIC DNA]</scope>
    <source>
        <strain evidence="12 13">453</strain>
    </source>
</reference>
<dbReference type="FunFam" id="2.160.20.10:FF:000048">
    <property type="entry name" value="tRNA nuclease CdiA"/>
    <property type="match status" value="1"/>
</dbReference>
<dbReference type="Gene3D" id="2.160.20.10">
    <property type="entry name" value="Single-stranded right-handed beta-helix, Pectin lyase-like"/>
    <property type="match status" value="1"/>
</dbReference>